<dbReference type="PROSITE" id="PS01196">
    <property type="entry name" value="PEPT_TRNA_HYDROL_2"/>
    <property type="match status" value="1"/>
</dbReference>
<dbReference type="KEGG" id="pfer:IRI77_07415"/>
<evidence type="ECO:0000256" key="4">
    <source>
        <dbReference type="ARBA" id="ARBA00022884"/>
    </source>
</evidence>
<dbReference type="FunFam" id="3.40.50.1470:FF:000001">
    <property type="entry name" value="Peptidyl-tRNA hydrolase"/>
    <property type="match status" value="1"/>
</dbReference>
<feature type="active site" description="Proton acceptor" evidence="7">
    <location>
        <position position="23"/>
    </location>
</feature>
<comment type="similarity">
    <text evidence="5 7">Belongs to the PTH family.</text>
</comment>
<comment type="function">
    <text evidence="7">Catalyzes the release of premature peptidyl moieties from peptidyl-tRNA molecules trapped in stalled 50S ribosomal subunits, and thus maintains levels of free tRNAs and 50S ribosomes.</text>
</comment>
<dbReference type="GO" id="GO:0000049">
    <property type="term" value="F:tRNA binding"/>
    <property type="evidence" value="ECO:0007669"/>
    <property type="project" value="UniProtKB-UniRule"/>
</dbReference>
<keyword evidence="2 7" id="KW-0820">tRNA-binding</keyword>
<dbReference type="Pfam" id="PF01195">
    <property type="entry name" value="Pept_tRNA_hydro"/>
    <property type="match status" value="1"/>
</dbReference>
<sequence>MPDPEILVVGLGNPGPEYEQTPHNLGFLSLDRLAARHSIRLSRLECRAVVGFGTLEGKPALLAKPQTFMNLSGQSVKGLLEKYSLKPDRLILVFDELDLPWTHVRVRPRGSAGGHNGVKDVIRCLGTDEFTRLRLGIRPDHPVSDAARFVLAPFKSAQMKELDELLDAASTAVESIIAQGVDKAMAAYNRRAQGPIREEE</sequence>
<dbReference type="CDD" id="cd00462">
    <property type="entry name" value="PTH"/>
    <property type="match status" value="1"/>
</dbReference>
<dbReference type="HAMAP" id="MF_00083">
    <property type="entry name" value="Pept_tRNA_hydro_bact"/>
    <property type="match status" value="1"/>
</dbReference>
<dbReference type="AlphaFoldDB" id="A0A7S7NU55"/>
<dbReference type="NCBIfam" id="TIGR00447">
    <property type="entry name" value="pth"/>
    <property type="match status" value="1"/>
</dbReference>
<proteinExistence type="inferred from homology"/>
<dbReference type="PANTHER" id="PTHR17224:SF1">
    <property type="entry name" value="PEPTIDYL-TRNA HYDROLASE"/>
    <property type="match status" value="1"/>
</dbReference>
<keyword evidence="3 7" id="KW-0378">Hydrolase</keyword>
<dbReference type="InterPro" id="IPR036416">
    <property type="entry name" value="Pept_tRNA_hydro_sf"/>
</dbReference>
<evidence type="ECO:0000256" key="1">
    <source>
        <dbReference type="ARBA" id="ARBA00013260"/>
    </source>
</evidence>
<accession>A0A7S7NU55</accession>
<protein>
    <recommendedName>
        <fullName evidence="6 7">Peptidyl-tRNA hydrolase</fullName>
        <shortName evidence="7">Pth</shortName>
        <ecNumber evidence="1 7">3.1.1.29</ecNumber>
    </recommendedName>
</protein>
<dbReference type="EC" id="3.1.1.29" evidence="1 7"/>
<evidence type="ECO:0000256" key="5">
    <source>
        <dbReference type="ARBA" id="ARBA00038063"/>
    </source>
</evidence>
<name>A0A7S7NU55_PALFE</name>
<dbReference type="GO" id="GO:0004045">
    <property type="term" value="F:peptidyl-tRNA hydrolase activity"/>
    <property type="evidence" value="ECO:0007669"/>
    <property type="project" value="UniProtKB-UniRule"/>
</dbReference>
<dbReference type="SUPFAM" id="SSF53178">
    <property type="entry name" value="Peptidyl-tRNA hydrolase-like"/>
    <property type="match status" value="1"/>
</dbReference>
<keyword evidence="9" id="KW-1185">Reference proteome</keyword>
<comment type="function">
    <text evidence="7">Hydrolyzes ribosome-free peptidyl-tRNAs (with 1 or more amino acids incorporated), which drop off the ribosome during protein synthesis, or as a result of ribosome stalling.</text>
</comment>
<dbReference type="GO" id="GO:0005737">
    <property type="term" value="C:cytoplasm"/>
    <property type="evidence" value="ECO:0007669"/>
    <property type="project" value="UniProtKB-SubCell"/>
</dbReference>
<feature type="binding site" evidence="7">
    <location>
        <position position="18"/>
    </location>
    <ligand>
        <name>tRNA</name>
        <dbReference type="ChEBI" id="CHEBI:17843"/>
    </ligand>
</feature>
<keyword evidence="7" id="KW-0963">Cytoplasm</keyword>
<reference evidence="8 9" key="1">
    <citation type="submission" date="2020-10" db="EMBL/GenBank/DDBJ databases">
        <title>Complete genome sequence of Paludibaculum fermentans P105T, a facultatively anaerobic acidobacterium capable of dissimilatory Fe(III) reduction.</title>
        <authorList>
            <person name="Dedysh S.N."/>
            <person name="Beletsky A.V."/>
            <person name="Kulichevskaya I.S."/>
            <person name="Mardanov A.V."/>
            <person name="Ravin N.V."/>
        </authorList>
    </citation>
    <scope>NUCLEOTIDE SEQUENCE [LARGE SCALE GENOMIC DNA]</scope>
    <source>
        <strain evidence="8 9">P105</strain>
    </source>
</reference>
<evidence type="ECO:0000313" key="9">
    <source>
        <dbReference type="Proteomes" id="UP000593892"/>
    </source>
</evidence>
<evidence type="ECO:0000256" key="3">
    <source>
        <dbReference type="ARBA" id="ARBA00022801"/>
    </source>
</evidence>
<dbReference type="InterPro" id="IPR018171">
    <property type="entry name" value="Pept_tRNA_hydro_CS"/>
</dbReference>
<dbReference type="EMBL" id="CP063849">
    <property type="protein sequence ID" value="QOY89771.1"/>
    <property type="molecule type" value="Genomic_DNA"/>
</dbReference>
<dbReference type="PANTHER" id="PTHR17224">
    <property type="entry name" value="PEPTIDYL-TRNA HYDROLASE"/>
    <property type="match status" value="1"/>
</dbReference>
<dbReference type="GO" id="GO:0072344">
    <property type="term" value="P:rescue of stalled ribosome"/>
    <property type="evidence" value="ECO:0007669"/>
    <property type="project" value="UniProtKB-UniRule"/>
</dbReference>
<organism evidence="8 9">
    <name type="scientific">Paludibaculum fermentans</name>
    <dbReference type="NCBI Taxonomy" id="1473598"/>
    <lineage>
        <taxon>Bacteria</taxon>
        <taxon>Pseudomonadati</taxon>
        <taxon>Acidobacteriota</taxon>
        <taxon>Terriglobia</taxon>
        <taxon>Bryobacterales</taxon>
        <taxon>Bryobacteraceae</taxon>
        <taxon>Paludibaculum</taxon>
    </lineage>
</organism>
<dbReference type="InterPro" id="IPR001328">
    <property type="entry name" value="Pept_tRNA_hydro"/>
</dbReference>
<dbReference type="RefSeq" id="WP_194451433.1">
    <property type="nucleotide sequence ID" value="NZ_CP063849.1"/>
</dbReference>
<evidence type="ECO:0000313" key="8">
    <source>
        <dbReference type="EMBL" id="QOY89771.1"/>
    </source>
</evidence>
<gene>
    <name evidence="7" type="primary">pth</name>
    <name evidence="8" type="ORF">IRI77_07415</name>
</gene>
<evidence type="ECO:0000256" key="6">
    <source>
        <dbReference type="ARBA" id="ARBA00050038"/>
    </source>
</evidence>
<evidence type="ECO:0000256" key="7">
    <source>
        <dbReference type="HAMAP-Rule" id="MF_00083"/>
    </source>
</evidence>
<feature type="binding site" evidence="7">
    <location>
        <position position="68"/>
    </location>
    <ligand>
        <name>tRNA</name>
        <dbReference type="ChEBI" id="CHEBI:17843"/>
    </ligand>
</feature>
<comment type="catalytic activity">
    <reaction evidence="7">
        <text>an N-acyl-L-alpha-aminoacyl-tRNA + H2O = an N-acyl-L-amino acid + a tRNA + H(+)</text>
        <dbReference type="Rhea" id="RHEA:54448"/>
        <dbReference type="Rhea" id="RHEA-COMP:10123"/>
        <dbReference type="Rhea" id="RHEA-COMP:13883"/>
        <dbReference type="ChEBI" id="CHEBI:15377"/>
        <dbReference type="ChEBI" id="CHEBI:15378"/>
        <dbReference type="ChEBI" id="CHEBI:59874"/>
        <dbReference type="ChEBI" id="CHEBI:78442"/>
        <dbReference type="ChEBI" id="CHEBI:138191"/>
        <dbReference type="EC" id="3.1.1.29"/>
    </reaction>
</comment>
<feature type="site" description="Discriminates between blocked and unblocked aminoacyl-tRNA" evidence="7">
    <location>
        <position position="13"/>
    </location>
</feature>
<comment type="subcellular location">
    <subcellularLocation>
        <location evidence="7">Cytoplasm</location>
    </subcellularLocation>
</comment>
<dbReference type="Proteomes" id="UP000593892">
    <property type="component" value="Chromosome"/>
</dbReference>
<keyword evidence="4 7" id="KW-0694">RNA-binding</keyword>
<dbReference type="Gene3D" id="3.40.50.1470">
    <property type="entry name" value="Peptidyl-tRNA hydrolase"/>
    <property type="match status" value="1"/>
</dbReference>
<dbReference type="GO" id="GO:0006515">
    <property type="term" value="P:protein quality control for misfolded or incompletely synthesized proteins"/>
    <property type="evidence" value="ECO:0007669"/>
    <property type="project" value="UniProtKB-UniRule"/>
</dbReference>
<feature type="binding site" evidence="7">
    <location>
        <position position="70"/>
    </location>
    <ligand>
        <name>tRNA</name>
        <dbReference type="ChEBI" id="CHEBI:17843"/>
    </ligand>
</feature>
<feature type="site" description="Stabilizes the basic form of H active site to accept a proton" evidence="7">
    <location>
        <position position="95"/>
    </location>
</feature>
<feature type="binding site" evidence="7">
    <location>
        <position position="116"/>
    </location>
    <ligand>
        <name>tRNA</name>
        <dbReference type="ChEBI" id="CHEBI:17843"/>
    </ligand>
</feature>
<comment type="subunit">
    <text evidence="7">Monomer.</text>
</comment>
<evidence type="ECO:0000256" key="2">
    <source>
        <dbReference type="ARBA" id="ARBA00022555"/>
    </source>
</evidence>